<keyword evidence="6 7" id="KW-0472">Membrane</keyword>
<dbReference type="RefSeq" id="WP_091642848.1">
    <property type="nucleotide sequence ID" value="NZ_FOEG01000003.1"/>
</dbReference>
<comment type="function">
    <text evidence="7">Catalyzes the transfer of the diacylglyceryl group from phosphatidylglycerol to the sulfhydryl group of the N-terminal cysteine of a prolipoprotein, the first step in the formation of mature lipoproteins.</text>
</comment>
<comment type="catalytic activity">
    <reaction evidence="7">
        <text>L-cysteinyl-[prolipoprotein] + a 1,2-diacyl-sn-glycero-3-phospho-(1'-sn-glycerol) = an S-1,2-diacyl-sn-glyceryl-L-cysteinyl-[prolipoprotein] + sn-glycerol 1-phosphate + H(+)</text>
        <dbReference type="Rhea" id="RHEA:56712"/>
        <dbReference type="Rhea" id="RHEA-COMP:14679"/>
        <dbReference type="Rhea" id="RHEA-COMP:14680"/>
        <dbReference type="ChEBI" id="CHEBI:15378"/>
        <dbReference type="ChEBI" id="CHEBI:29950"/>
        <dbReference type="ChEBI" id="CHEBI:57685"/>
        <dbReference type="ChEBI" id="CHEBI:64716"/>
        <dbReference type="ChEBI" id="CHEBI:140658"/>
        <dbReference type="EC" id="2.5.1.145"/>
    </reaction>
</comment>
<dbReference type="Pfam" id="PF01790">
    <property type="entry name" value="LGT"/>
    <property type="match status" value="1"/>
</dbReference>
<dbReference type="OrthoDB" id="871140at2"/>
<dbReference type="STRING" id="406100.SAMN04488052_103359"/>
<feature type="transmembrane region" description="Helical" evidence="7">
    <location>
        <begin position="56"/>
        <end position="76"/>
    </location>
</feature>
<feature type="transmembrane region" description="Helical" evidence="7">
    <location>
        <begin position="198"/>
        <end position="216"/>
    </location>
</feature>
<evidence type="ECO:0000256" key="3">
    <source>
        <dbReference type="ARBA" id="ARBA00022679"/>
    </source>
</evidence>
<evidence type="ECO:0000256" key="1">
    <source>
        <dbReference type="ARBA" id="ARBA00007150"/>
    </source>
</evidence>
<dbReference type="AlphaFoldDB" id="A0A1H8T2U9"/>
<dbReference type="HAMAP" id="MF_01147">
    <property type="entry name" value="Lgt"/>
    <property type="match status" value="1"/>
</dbReference>
<dbReference type="EMBL" id="FOEG01000003">
    <property type="protein sequence ID" value="SEO84853.1"/>
    <property type="molecule type" value="Genomic_DNA"/>
</dbReference>
<keyword evidence="2 7" id="KW-1003">Cell membrane</keyword>
<evidence type="ECO:0000256" key="6">
    <source>
        <dbReference type="ARBA" id="ARBA00023136"/>
    </source>
</evidence>
<feature type="transmembrane region" description="Helical" evidence="7">
    <location>
        <begin position="174"/>
        <end position="191"/>
    </location>
</feature>
<comment type="subcellular location">
    <subcellularLocation>
        <location evidence="7">Cell membrane</location>
        <topology evidence="7">Multi-pass membrane protein</topology>
    </subcellularLocation>
</comment>
<evidence type="ECO:0000256" key="7">
    <source>
        <dbReference type="HAMAP-Rule" id="MF_01147"/>
    </source>
</evidence>
<accession>A0A1H8T2U9</accession>
<keyword evidence="4 7" id="KW-0812">Transmembrane</keyword>
<dbReference type="InterPro" id="IPR001640">
    <property type="entry name" value="Lgt"/>
</dbReference>
<sequence>MLTYPDIDPVAIQLGPVAIHWYGLMYLIGFGAAWLLGRWRAQRYDSPIRPLQMEDVLVFGAIGAILGGRIGYVLFYESALLTADPLAIIRVWEGGMSFHGGLLGVLAGLWLYAKRTGCGFLRLTDFAAPLVPIGLGAGRIGNFINGELWGRASDVPWAMVYPPMGPDPRHPSQLYQFLLEGVVLFIALWLFTRKPRPTMAASGLFLVLYGSFRFIVEFVRLPDEQLGYLAFDWVTMGQVLSTPMILLGAALMYLAYRQTARYS</sequence>
<feature type="transmembrane region" description="Helical" evidence="7">
    <location>
        <begin position="236"/>
        <end position="256"/>
    </location>
</feature>
<name>A0A1H8T2U9_9GAMM</name>
<evidence type="ECO:0000313" key="9">
    <source>
        <dbReference type="Proteomes" id="UP000199657"/>
    </source>
</evidence>
<feature type="transmembrane region" description="Helical" evidence="7">
    <location>
        <begin position="96"/>
        <end position="113"/>
    </location>
</feature>
<dbReference type="GO" id="GO:0005886">
    <property type="term" value="C:plasma membrane"/>
    <property type="evidence" value="ECO:0007669"/>
    <property type="project" value="UniProtKB-SubCell"/>
</dbReference>
<keyword evidence="3 7" id="KW-0808">Transferase</keyword>
<evidence type="ECO:0000256" key="2">
    <source>
        <dbReference type="ARBA" id="ARBA00022475"/>
    </source>
</evidence>
<dbReference type="NCBIfam" id="TIGR00544">
    <property type="entry name" value="lgt"/>
    <property type="match status" value="1"/>
</dbReference>
<dbReference type="Proteomes" id="UP000199657">
    <property type="component" value="Unassembled WGS sequence"/>
</dbReference>
<dbReference type="GO" id="GO:0042158">
    <property type="term" value="P:lipoprotein biosynthetic process"/>
    <property type="evidence" value="ECO:0007669"/>
    <property type="project" value="UniProtKB-UniRule"/>
</dbReference>
<keyword evidence="8" id="KW-0449">Lipoprotein</keyword>
<dbReference type="PANTHER" id="PTHR30589:SF0">
    <property type="entry name" value="PHOSPHATIDYLGLYCEROL--PROLIPOPROTEIN DIACYLGLYCERYL TRANSFERASE"/>
    <property type="match status" value="1"/>
</dbReference>
<dbReference type="PROSITE" id="PS01311">
    <property type="entry name" value="LGT"/>
    <property type="match status" value="1"/>
</dbReference>
<feature type="binding site" evidence="7">
    <location>
        <position position="139"/>
    </location>
    <ligand>
        <name>a 1,2-diacyl-sn-glycero-3-phospho-(1'-sn-glycerol)</name>
        <dbReference type="ChEBI" id="CHEBI:64716"/>
    </ligand>
</feature>
<comment type="pathway">
    <text evidence="7">Protein modification; lipoprotein biosynthesis (diacylglyceryl transfer).</text>
</comment>
<proteinExistence type="inferred from homology"/>
<dbReference type="EC" id="2.5.1.145" evidence="7"/>
<evidence type="ECO:0000313" key="8">
    <source>
        <dbReference type="EMBL" id="SEO84853.1"/>
    </source>
</evidence>
<evidence type="ECO:0000256" key="4">
    <source>
        <dbReference type="ARBA" id="ARBA00022692"/>
    </source>
</evidence>
<feature type="transmembrane region" description="Helical" evidence="7">
    <location>
        <begin position="120"/>
        <end position="140"/>
    </location>
</feature>
<dbReference type="PANTHER" id="PTHR30589">
    <property type="entry name" value="PROLIPOPROTEIN DIACYLGLYCERYL TRANSFERASE"/>
    <property type="match status" value="1"/>
</dbReference>
<protein>
    <recommendedName>
        <fullName evidence="7">Phosphatidylglycerol--prolipoprotein diacylglyceryl transferase</fullName>
        <ecNumber evidence="7">2.5.1.145</ecNumber>
    </recommendedName>
</protein>
<dbReference type="UniPathway" id="UPA00664"/>
<reference evidence="8 9" key="1">
    <citation type="submission" date="2016-10" db="EMBL/GenBank/DDBJ databases">
        <authorList>
            <person name="de Groot N.N."/>
        </authorList>
    </citation>
    <scope>NUCLEOTIDE SEQUENCE [LARGE SCALE GENOMIC DNA]</scope>
    <source>
        <strain evidence="8 9">CGMCC 1.6291</strain>
    </source>
</reference>
<feature type="transmembrane region" description="Helical" evidence="7">
    <location>
        <begin position="19"/>
        <end position="36"/>
    </location>
</feature>
<keyword evidence="5 7" id="KW-1133">Transmembrane helix</keyword>
<keyword evidence="9" id="KW-1185">Reference proteome</keyword>
<organism evidence="8 9">
    <name type="scientific">Aquisalimonas asiatica</name>
    <dbReference type="NCBI Taxonomy" id="406100"/>
    <lineage>
        <taxon>Bacteria</taxon>
        <taxon>Pseudomonadati</taxon>
        <taxon>Pseudomonadota</taxon>
        <taxon>Gammaproteobacteria</taxon>
        <taxon>Chromatiales</taxon>
        <taxon>Ectothiorhodospiraceae</taxon>
        <taxon>Aquisalimonas</taxon>
    </lineage>
</organism>
<comment type="similarity">
    <text evidence="1 7">Belongs to the Lgt family.</text>
</comment>
<dbReference type="GO" id="GO:0008961">
    <property type="term" value="F:phosphatidylglycerol-prolipoprotein diacylglyceryl transferase activity"/>
    <property type="evidence" value="ECO:0007669"/>
    <property type="project" value="UniProtKB-UniRule"/>
</dbReference>
<evidence type="ECO:0000256" key="5">
    <source>
        <dbReference type="ARBA" id="ARBA00022989"/>
    </source>
</evidence>
<gene>
    <name evidence="7" type="primary">lgt</name>
    <name evidence="8" type="ORF">SAMN04488052_103359</name>
</gene>